<dbReference type="Proteomes" id="UP000079169">
    <property type="component" value="Unplaced"/>
</dbReference>
<dbReference type="PaxDb" id="121845-A0A1S3CYE7"/>
<feature type="region of interest" description="Disordered" evidence="1">
    <location>
        <begin position="326"/>
        <end position="347"/>
    </location>
</feature>
<keyword evidence="2" id="KW-1185">Reference proteome</keyword>
<gene>
    <name evidence="3" type="primary">LOC103507661</name>
</gene>
<feature type="region of interest" description="Disordered" evidence="1">
    <location>
        <begin position="528"/>
        <end position="550"/>
    </location>
</feature>
<reference evidence="3" key="1">
    <citation type="submission" date="2025-08" db="UniProtKB">
        <authorList>
            <consortium name="RefSeq"/>
        </authorList>
    </citation>
    <scope>IDENTIFICATION</scope>
</reference>
<feature type="compositionally biased region" description="Basic residues" evidence="1">
    <location>
        <begin position="326"/>
        <end position="338"/>
    </location>
</feature>
<protein>
    <submittedName>
        <fullName evidence="3">Uncharacterized protein DDB_G0287625-like</fullName>
    </submittedName>
</protein>
<proteinExistence type="predicted"/>
<dbReference type="RefSeq" id="XP_008470383.2">
    <property type="nucleotide sequence ID" value="XM_008472161.2"/>
</dbReference>
<organism evidence="2 3">
    <name type="scientific">Diaphorina citri</name>
    <name type="common">Asian citrus psyllid</name>
    <dbReference type="NCBI Taxonomy" id="121845"/>
    <lineage>
        <taxon>Eukaryota</taxon>
        <taxon>Metazoa</taxon>
        <taxon>Ecdysozoa</taxon>
        <taxon>Arthropoda</taxon>
        <taxon>Hexapoda</taxon>
        <taxon>Insecta</taxon>
        <taxon>Pterygota</taxon>
        <taxon>Neoptera</taxon>
        <taxon>Paraneoptera</taxon>
        <taxon>Hemiptera</taxon>
        <taxon>Sternorrhyncha</taxon>
        <taxon>Psylloidea</taxon>
        <taxon>Psyllidae</taxon>
        <taxon>Diaphorininae</taxon>
        <taxon>Diaphorina</taxon>
    </lineage>
</organism>
<feature type="region of interest" description="Disordered" evidence="1">
    <location>
        <begin position="193"/>
        <end position="221"/>
    </location>
</feature>
<evidence type="ECO:0000313" key="2">
    <source>
        <dbReference type="Proteomes" id="UP000079169"/>
    </source>
</evidence>
<dbReference type="GeneID" id="103507661"/>
<accession>A0A1S3CYE7</accession>
<dbReference type="KEGG" id="dci:103507661"/>
<name>A0A1S3CYE7_DIACI</name>
<sequence length="715" mass="83519">MKHVHFVIKHKQQPKNGNSRKKAFNNYDGYEMPTRKKKIIAPPGYAFDVHSNPVLVKVDKEQNRNFYFPAGYESRSRRRHACSKGSRCPTCGSTKHHREGRRIANPNKIRLKVYQVPRDNQSHKKSKEQRNKELSIRCDMKKKNRRKFQDHETIPYHIHNPKVQDPDSRRSRRKVKKLYENESLLKPEYGKHAVSSVRKRNSNKEVQHNLKCNPRGSPNYQKDLENYRIEEKPRRESGEYFIKKHKRMERRSNTESVKQNEMSREEKNKNCSLLYVKEEEGKNSNDFQADSQMFLKESSGQMTSETKFDLLKPESIKDSLEIMQKNKRNQKSHKHSHCNTKNNTEAVKIERPDKTSLKSKDICERNKREKKIAFADTQSYRTFRSHEPPSKIGATKTENVAQEIEQSGSTISFVDQKSGNITTNGESRIINHKGNLWVHNSSSTTDVYDAAVHSSSSLLSAKSPLNSQDTMLIQEICQENDNLKHSSDSLELICSHCNLDQETHNEDNCMEPARTSLSSSLNPTMNFEKYTNNNNNNNNNDDDSNHDSADDIWTKEANYNITEKGTQVQDKYNEIPRTFKYHNAGKFRRPHNTWLGSRDTVPIGDCYWPRRNWQRYYQSKEHNLSLEKNSILSNTNTIHQRSKYLPVRRPISHQFGCKYNSGINNFSLTKPHYPGSIPRILINTNEGNVVTTNRNFGKFNNYQYKPFSYKKLYQS</sequence>
<evidence type="ECO:0000256" key="1">
    <source>
        <dbReference type="SAM" id="MobiDB-lite"/>
    </source>
</evidence>
<dbReference type="AlphaFoldDB" id="A0A1S3CYE7"/>
<evidence type="ECO:0000313" key="3">
    <source>
        <dbReference type="RefSeq" id="XP_008470383.2"/>
    </source>
</evidence>